<protein>
    <submittedName>
        <fullName evidence="1">Uncharacterized protein</fullName>
    </submittedName>
</protein>
<proteinExistence type="predicted"/>
<dbReference type="AlphaFoldDB" id="A0A0F9AQW9"/>
<evidence type="ECO:0000313" key="1">
    <source>
        <dbReference type="EMBL" id="KKL04032.1"/>
    </source>
</evidence>
<name>A0A0F9AQW9_9ZZZZ</name>
<comment type="caution">
    <text evidence="1">The sequence shown here is derived from an EMBL/GenBank/DDBJ whole genome shotgun (WGS) entry which is preliminary data.</text>
</comment>
<accession>A0A0F9AQW9</accession>
<reference evidence="1" key="1">
    <citation type="journal article" date="2015" name="Nature">
        <title>Complex archaea that bridge the gap between prokaryotes and eukaryotes.</title>
        <authorList>
            <person name="Spang A."/>
            <person name="Saw J.H."/>
            <person name="Jorgensen S.L."/>
            <person name="Zaremba-Niedzwiedzka K."/>
            <person name="Martijn J."/>
            <person name="Lind A.E."/>
            <person name="van Eijk R."/>
            <person name="Schleper C."/>
            <person name="Guy L."/>
            <person name="Ettema T.J."/>
        </authorList>
    </citation>
    <scope>NUCLEOTIDE SEQUENCE</scope>
</reference>
<dbReference type="EMBL" id="LAZR01044696">
    <property type="protein sequence ID" value="KKL04032.1"/>
    <property type="molecule type" value="Genomic_DNA"/>
</dbReference>
<gene>
    <name evidence="1" type="ORF">LCGC14_2620130</name>
</gene>
<organism evidence="1">
    <name type="scientific">marine sediment metagenome</name>
    <dbReference type="NCBI Taxonomy" id="412755"/>
    <lineage>
        <taxon>unclassified sequences</taxon>
        <taxon>metagenomes</taxon>
        <taxon>ecological metagenomes</taxon>
    </lineage>
</organism>
<sequence length="161" mass="18071">MPNEQDEVLAELEADFAEGYEGIEARPFAIQFPRCKVQVEVTNAYLGRSTGAAQRKQLVATCTIFECSAGEEFAGKTYSKSWGMENAQNLEWLKRDMLALDIVPPKNPKDILRVINELMGIRFAAQLVPNKEDPEQFPPNMWINRGARIMEGATSGGKDRF</sequence>